<reference evidence="2" key="1">
    <citation type="journal article" date="2009" name="Rice">
        <title>De Novo Next Generation Sequencing of Plant Genomes.</title>
        <authorList>
            <person name="Rounsley S."/>
            <person name="Marri P.R."/>
            <person name="Yu Y."/>
            <person name="He R."/>
            <person name="Sisneros N."/>
            <person name="Goicoechea J.L."/>
            <person name="Lee S.J."/>
            <person name="Angelova A."/>
            <person name="Kudrna D."/>
            <person name="Luo M."/>
            <person name="Affourtit J."/>
            <person name="Desany B."/>
            <person name="Knight J."/>
            <person name="Niazi F."/>
            <person name="Egholm M."/>
            <person name="Wing R.A."/>
        </authorList>
    </citation>
    <scope>NUCLEOTIDE SEQUENCE [LARGE SCALE GENOMIC DNA]</scope>
    <source>
        <strain evidence="2">cv. IRGC 105608</strain>
    </source>
</reference>
<evidence type="ECO:0000313" key="3">
    <source>
        <dbReference type="Proteomes" id="UP000026960"/>
    </source>
</evidence>
<dbReference type="Gramene" id="OBART06G23490.1">
    <property type="protein sequence ID" value="OBART06G23490.1"/>
    <property type="gene ID" value="OBART06G23490"/>
</dbReference>
<feature type="region of interest" description="Disordered" evidence="1">
    <location>
        <begin position="101"/>
        <end position="125"/>
    </location>
</feature>
<name>A0A0D3GJH6_9ORYZ</name>
<dbReference type="AlphaFoldDB" id="A0A0D3GJH6"/>
<dbReference type="PaxDb" id="65489-OBART06G23490.1"/>
<feature type="region of interest" description="Disordered" evidence="1">
    <location>
        <begin position="36"/>
        <end position="87"/>
    </location>
</feature>
<organism evidence="2">
    <name type="scientific">Oryza barthii</name>
    <dbReference type="NCBI Taxonomy" id="65489"/>
    <lineage>
        <taxon>Eukaryota</taxon>
        <taxon>Viridiplantae</taxon>
        <taxon>Streptophyta</taxon>
        <taxon>Embryophyta</taxon>
        <taxon>Tracheophyta</taxon>
        <taxon>Spermatophyta</taxon>
        <taxon>Magnoliopsida</taxon>
        <taxon>Liliopsida</taxon>
        <taxon>Poales</taxon>
        <taxon>Poaceae</taxon>
        <taxon>BOP clade</taxon>
        <taxon>Oryzoideae</taxon>
        <taxon>Oryzeae</taxon>
        <taxon>Oryzinae</taxon>
        <taxon>Oryza</taxon>
    </lineage>
</organism>
<proteinExistence type="predicted"/>
<feature type="compositionally biased region" description="Basic residues" evidence="1">
    <location>
        <begin position="113"/>
        <end position="125"/>
    </location>
</feature>
<feature type="compositionally biased region" description="Basic and acidic residues" evidence="1">
    <location>
        <begin position="101"/>
        <end position="112"/>
    </location>
</feature>
<accession>A0A0D3GJH6</accession>
<evidence type="ECO:0008006" key="4">
    <source>
        <dbReference type="Google" id="ProtNLM"/>
    </source>
</evidence>
<evidence type="ECO:0000313" key="2">
    <source>
        <dbReference type="EnsemblPlants" id="OBART06G23490.1"/>
    </source>
</evidence>
<dbReference type="EnsemblPlants" id="OBART06G23490.1">
    <property type="protein sequence ID" value="OBART06G23490.1"/>
    <property type="gene ID" value="OBART06G23490"/>
</dbReference>
<protein>
    <recommendedName>
        <fullName evidence="4">DUF834 domain-containing protein</fullName>
    </recommendedName>
</protein>
<sequence length="125" mass="13353">MSGARAGGGWPVELTIRVVLLWSRKRRLVPDLREKATMAGKRAGTAVEAGNRGGEGSAVKDKRRASGCESPRGGGRPIKLTRPCPPVVGGVAAASDLREKAAMARERGDMAGRPRRRGRRGQWRG</sequence>
<reference evidence="2" key="2">
    <citation type="submission" date="2015-03" db="UniProtKB">
        <authorList>
            <consortium name="EnsemblPlants"/>
        </authorList>
    </citation>
    <scope>IDENTIFICATION</scope>
</reference>
<dbReference type="HOGENOM" id="CLU_1996104_0_0_1"/>
<dbReference type="Proteomes" id="UP000026960">
    <property type="component" value="Chromosome 6"/>
</dbReference>
<evidence type="ECO:0000256" key="1">
    <source>
        <dbReference type="SAM" id="MobiDB-lite"/>
    </source>
</evidence>
<keyword evidence="3" id="KW-1185">Reference proteome</keyword>